<sequence length="334" mass="35150">MRTTAVVLTVLLASAGVSAVATAAPEAPAAACTWRATPVPVPAGADPAYVHVSGADGRGNYSGYYGPTSADVTFYRWVRGVPVKQAPAPGVSWTLPVDENAAGVVLLRGADFSGGTQKYYVLTQTRQGVYRQLTVPPGLTSLQPNAINNRGDVVASANRDSDGRGQVLLWRAGSTQATVIDPSEIDYPAATDIDEDGTVLLTGGYQVALWHNGTVTKLPKPESGVTARGIANGRVLVLDLRTSTPVSYLWEPKTNWFVHLDRSGPAHAMNKRGLVSGSIGSWSGAPAVWHGTKFLAELPVPAGASTARATVVADDGTIFGETYQNTFPFSWTCR</sequence>
<dbReference type="Proteomes" id="UP000533598">
    <property type="component" value="Unassembled WGS sequence"/>
</dbReference>
<keyword evidence="3" id="KW-1185">Reference proteome</keyword>
<comment type="caution">
    <text evidence="2">The sequence shown here is derived from an EMBL/GenBank/DDBJ whole genome shotgun (WGS) entry which is preliminary data.</text>
</comment>
<dbReference type="EMBL" id="JACHMH010000001">
    <property type="protein sequence ID" value="MBB4678308.1"/>
    <property type="molecule type" value="Genomic_DNA"/>
</dbReference>
<feature type="signal peptide" evidence="1">
    <location>
        <begin position="1"/>
        <end position="23"/>
    </location>
</feature>
<evidence type="ECO:0000313" key="2">
    <source>
        <dbReference type="EMBL" id="MBB4678308.1"/>
    </source>
</evidence>
<gene>
    <name evidence="2" type="ORF">HNR67_004426</name>
</gene>
<feature type="chain" id="PRO_5031395239" evidence="1">
    <location>
        <begin position="24"/>
        <end position="334"/>
    </location>
</feature>
<name>A0A7W7FVA6_9PSEU</name>
<evidence type="ECO:0000256" key="1">
    <source>
        <dbReference type="SAM" id="SignalP"/>
    </source>
</evidence>
<evidence type="ECO:0000313" key="3">
    <source>
        <dbReference type="Proteomes" id="UP000533598"/>
    </source>
</evidence>
<dbReference type="AlphaFoldDB" id="A0A7W7FVA6"/>
<dbReference type="SUPFAM" id="SSF82171">
    <property type="entry name" value="DPP6 N-terminal domain-like"/>
    <property type="match status" value="1"/>
</dbReference>
<accession>A0A7W7FVA6</accession>
<dbReference type="RefSeq" id="WP_185004156.1">
    <property type="nucleotide sequence ID" value="NZ_BAAAUI010000004.1"/>
</dbReference>
<organism evidence="2 3">
    <name type="scientific">Crossiella cryophila</name>
    <dbReference type="NCBI Taxonomy" id="43355"/>
    <lineage>
        <taxon>Bacteria</taxon>
        <taxon>Bacillati</taxon>
        <taxon>Actinomycetota</taxon>
        <taxon>Actinomycetes</taxon>
        <taxon>Pseudonocardiales</taxon>
        <taxon>Pseudonocardiaceae</taxon>
        <taxon>Crossiella</taxon>
    </lineage>
</organism>
<keyword evidence="1" id="KW-0732">Signal</keyword>
<reference evidence="2 3" key="1">
    <citation type="submission" date="2020-08" db="EMBL/GenBank/DDBJ databases">
        <title>Sequencing the genomes of 1000 actinobacteria strains.</title>
        <authorList>
            <person name="Klenk H.-P."/>
        </authorList>
    </citation>
    <scope>NUCLEOTIDE SEQUENCE [LARGE SCALE GENOMIC DNA]</scope>
    <source>
        <strain evidence="2 3">DSM 44230</strain>
    </source>
</reference>
<protein>
    <submittedName>
        <fullName evidence="2">Uncharacterized protein</fullName>
    </submittedName>
</protein>
<proteinExistence type="predicted"/>